<evidence type="ECO:0000313" key="1">
    <source>
        <dbReference type="EnsemblPlants" id="EMT16408"/>
    </source>
</evidence>
<sequence>MARGVERRWMKIYEVGGLSASHEHASRLHERPIVSWLWSAGSKVQGPKLDDGSGGFHFGKVGGGDGGVVAAATVPSLDHRGAPGLPQGV</sequence>
<name>R7W6S2_AEGTA</name>
<dbReference type="AlphaFoldDB" id="R7W6S2"/>
<reference evidence="1" key="1">
    <citation type="submission" date="2015-06" db="UniProtKB">
        <authorList>
            <consortium name="EnsemblPlants"/>
        </authorList>
    </citation>
    <scope>IDENTIFICATION</scope>
</reference>
<dbReference type="EnsemblPlants" id="EMT16408">
    <property type="protein sequence ID" value="EMT16408"/>
    <property type="gene ID" value="F775_08822"/>
</dbReference>
<organism evidence="1">
    <name type="scientific">Aegilops tauschii</name>
    <name type="common">Tausch's goatgrass</name>
    <name type="synonym">Aegilops squarrosa</name>
    <dbReference type="NCBI Taxonomy" id="37682"/>
    <lineage>
        <taxon>Eukaryota</taxon>
        <taxon>Viridiplantae</taxon>
        <taxon>Streptophyta</taxon>
        <taxon>Embryophyta</taxon>
        <taxon>Tracheophyta</taxon>
        <taxon>Spermatophyta</taxon>
        <taxon>Magnoliopsida</taxon>
        <taxon>Liliopsida</taxon>
        <taxon>Poales</taxon>
        <taxon>Poaceae</taxon>
        <taxon>BOP clade</taxon>
        <taxon>Pooideae</taxon>
        <taxon>Triticodae</taxon>
        <taxon>Triticeae</taxon>
        <taxon>Triticinae</taxon>
        <taxon>Aegilops</taxon>
    </lineage>
</organism>
<protein>
    <submittedName>
        <fullName evidence="1">Uncharacterized protein</fullName>
    </submittedName>
</protein>
<proteinExistence type="predicted"/>
<accession>R7W6S2</accession>